<dbReference type="Proteomes" id="UP000601435">
    <property type="component" value="Unassembled WGS sequence"/>
</dbReference>
<dbReference type="Gene3D" id="3.90.640.10">
    <property type="entry name" value="Actin, Chain A, domain 4"/>
    <property type="match status" value="1"/>
</dbReference>
<evidence type="ECO:0000256" key="2">
    <source>
        <dbReference type="ARBA" id="ARBA00023212"/>
    </source>
</evidence>
<dbReference type="SMART" id="SM00268">
    <property type="entry name" value="ACTIN"/>
    <property type="match status" value="1"/>
</dbReference>
<reference evidence="5" key="1">
    <citation type="submission" date="2021-02" db="EMBL/GenBank/DDBJ databases">
        <authorList>
            <person name="Dougan E. K."/>
            <person name="Rhodes N."/>
            <person name="Thang M."/>
            <person name="Chan C."/>
        </authorList>
    </citation>
    <scope>NUCLEOTIDE SEQUENCE</scope>
</reference>
<dbReference type="CDD" id="cd13397">
    <property type="entry name" value="ASKHA_NBD_actin_Arp-T1-3"/>
    <property type="match status" value="1"/>
</dbReference>
<comment type="similarity">
    <text evidence="4">Belongs to the actin family.</text>
</comment>
<dbReference type="Gene3D" id="3.30.420.40">
    <property type="match status" value="2"/>
</dbReference>
<dbReference type="AlphaFoldDB" id="A0A813CIN4"/>
<name>A0A813CIN4_9DINO</name>
<keyword evidence="2" id="KW-0963">Cytoplasm</keyword>
<dbReference type="OrthoDB" id="428764at2759"/>
<evidence type="ECO:0000313" key="5">
    <source>
        <dbReference type="EMBL" id="CAE7944691.1"/>
    </source>
</evidence>
<evidence type="ECO:0000256" key="1">
    <source>
        <dbReference type="ARBA" id="ARBA00004245"/>
    </source>
</evidence>
<accession>A0A813CIN4</accession>
<dbReference type="InterPro" id="IPR043129">
    <property type="entry name" value="ATPase_NBD"/>
</dbReference>
<dbReference type="PRINTS" id="PR00190">
    <property type="entry name" value="ACTIN"/>
</dbReference>
<comment type="subcellular location">
    <subcellularLocation>
        <location evidence="1">Cytoplasm</location>
        <location evidence="1">Cytoskeleton</location>
    </subcellularLocation>
</comment>
<gene>
    <name evidence="5" type="ORF">SNEC2469_LOCUS35401</name>
</gene>
<evidence type="ECO:0000256" key="4">
    <source>
        <dbReference type="RuleBase" id="RU000487"/>
    </source>
</evidence>
<dbReference type="Pfam" id="PF00022">
    <property type="entry name" value="Actin"/>
    <property type="match status" value="1"/>
</dbReference>
<proteinExistence type="inferred from homology"/>
<comment type="caution">
    <text evidence="5">The sequence shown here is derived from an EMBL/GenBank/DDBJ whole genome shotgun (WGS) entry which is preliminary data.</text>
</comment>
<dbReference type="FunFam" id="3.30.420.40:FF:000050">
    <property type="entry name" value="Actin, alpha skeletal muscle"/>
    <property type="match status" value="1"/>
</dbReference>
<protein>
    <recommendedName>
        <fullName evidence="7">Actin</fullName>
    </recommendedName>
</protein>
<dbReference type="InterPro" id="IPR004000">
    <property type="entry name" value="Actin"/>
</dbReference>
<organism evidence="5 6">
    <name type="scientific">Symbiodinium necroappetens</name>
    <dbReference type="NCBI Taxonomy" id="1628268"/>
    <lineage>
        <taxon>Eukaryota</taxon>
        <taxon>Sar</taxon>
        <taxon>Alveolata</taxon>
        <taxon>Dinophyceae</taxon>
        <taxon>Suessiales</taxon>
        <taxon>Symbiodiniaceae</taxon>
        <taxon>Symbiodinium</taxon>
    </lineage>
</organism>
<dbReference type="GO" id="GO:0005856">
    <property type="term" value="C:cytoskeleton"/>
    <property type="evidence" value="ECO:0007669"/>
    <property type="project" value="UniProtKB-SubCell"/>
</dbReference>
<evidence type="ECO:0000313" key="6">
    <source>
        <dbReference type="Proteomes" id="UP000601435"/>
    </source>
</evidence>
<evidence type="ECO:0008006" key="7">
    <source>
        <dbReference type="Google" id="ProtNLM"/>
    </source>
</evidence>
<evidence type="ECO:0000256" key="3">
    <source>
        <dbReference type="ARBA" id="ARBA00049360"/>
    </source>
</evidence>
<dbReference type="SUPFAM" id="SSF53067">
    <property type="entry name" value="Actin-like ATPase domain"/>
    <property type="match status" value="2"/>
</dbReference>
<dbReference type="FunFam" id="3.90.640.10:FF:000007">
    <property type="entry name" value="Actin like 7B"/>
    <property type="match status" value="1"/>
</dbReference>
<dbReference type="EMBL" id="CAJNJA010102251">
    <property type="protein sequence ID" value="CAE7944691.1"/>
    <property type="molecule type" value="Genomic_DNA"/>
</dbReference>
<sequence>MHLEIRIVQHCGDYVRKSEKTLRQPAVIIDNGSGHVKAGVADEEVPRCVFPAVVGKPKHAAMMPGSDKKDFYVGEEAMGKRGVLCLSYPIEHGIVKDWSEMEKVWHHTFFDALRINPEDQACVVSEAPMNPKKNRERMVEMLFEKFSCPAAYIVIQAVMSLYSSGRTTGTVVDSGDGVTHTVPVYEGFALPHAIQRLDLAGRDLSEYMIKILHDSGHNMTSSSEKDIVREMKETTCYVCKGDWKTEMQSAKEHPTEFEKIYSLPDGQKVALGSERFRVPEVMFDPMIAGRELPGLHQSIYRCIQDCDIDLRKDLLKNIVLSGGNTMFPGIAERLESELKALAPQKINVKVIANPQRRYLVWMGASILTRLSSFQNLLITKAEYDSVGPAIVHSKCISVVFFTCARLWSGGMFRTKRRNCEAESISALREAIVSESLELIALQAVVAGGGKLARPSTKLQQGVDWNPDMEQSLVKILERRAQQRRNWFRKQREFLLQDLRWEDWSTN</sequence>
<comment type="catalytic activity">
    <reaction evidence="3">
        <text>ATP + H2O = ADP + phosphate + H(+)</text>
        <dbReference type="Rhea" id="RHEA:13065"/>
        <dbReference type="ChEBI" id="CHEBI:15377"/>
        <dbReference type="ChEBI" id="CHEBI:15378"/>
        <dbReference type="ChEBI" id="CHEBI:30616"/>
        <dbReference type="ChEBI" id="CHEBI:43474"/>
        <dbReference type="ChEBI" id="CHEBI:456216"/>
    </reaction>
</comment>
<keyword evidence="6" id="KW-1185">Reference proteome</keyword>
<dbReference type="PANTHER" id="PTHR11937">
    <property type="entry name" value="ACTIN"/>
    <property type="match status" value="1"/>
</dbReference>
<keyword evidence="2" id="KW-0206">Cytoskeleton</keyword>